<evidence type="ECO:0000313" key="1">
    <source>
        <dbReference type="EMBL" id="EKM83992.1"/>
    </source>
</evidence>
<keyword evidence="2" id="KW-1185">Reference proteome</keyword>
<dbReference type="Proteomes" id="UP000008493">
    <property type="component" value="Unassembled WGS sequence"/>
</dbReference>
<name>K5XKR9_AGABU</name>
<dbReference type="EMBL" id="JH971385">
    <property type="protein sequence ID" value="EKM83992.1"/>
    <property type="molecule type" value="Genomic_DNA"/>
</dbReference>
<dbReference type="RefSeq" id="XP_007325731.1">
    <property type="nucleotide sequence ID" value="XM_007325669.1"/>
</dbReference>
<accession>K5XKR9</accession>
<evidence type="ECO:0000313" key="2">
    <source>
        <dbReference type="Proteomes" id="UP000008493"/>
    </source>
</evidence>
<protein>
    <submittedName>
        <fullName evidence="1">Uncharacterized protein</fullName>
    </submittedName>
</protein>
<dbReference type="GeneID" id="18822992"/>
<dbReference type="KEGG" id="abp:AGABI1DRAFT110595"/>
<gene>
    <name evidence="1" type="ORF">AGABI1DRAFT_110595</name>
</gene>
<dbReference type="AlphaFoldDB" id="K5XKR9"/>
<dbReference type="InParanoid" id="K5XKR9"/>
<dbReference type="HOGENOM" id="CLU_2867123_0_0_1"/>
<organism evidence="1 2">
    <name type="scientific">Agaricus bisporus var. burnettii (strain JB137-S8 / ATCC MYA-4627 / FGSC 10392)</name>
    <name type="common">White button mushroom</name>
    <dbReference type="NCBI Taxonomy" id="597362"/>
    <lineage>
        <taxon>Eukaryota</taxon>
        <taxon>Fungi</taxon>
        <taxon>Dikarya</taxon>
        <taxon>Basidiomycota</taxon>
        <taxon>Agaricomycotina</taxon>
        <taxon>Agaricomycetes</taxon>
        <taxon>Agaricomycetidae</taxon>
        <taxon>Agaricales</taxon>
        <taxon>Agaricineae</taxon>
        <taxon>Agaricaceae</taxon>
        <taxon>Agaricus</taxon>
    </lineage>
</organism>
<proteinExistence type="predicted"/>
<sequence length="64" mass="7414">MLEQGIEVWRDNQRRLQAQSVRQVQGRRPGTQGEFVRLPRGLCRKLKCWTAMSKMLLSEAITGN</sequence>
<reference evidence="2" key="1">
    <citation type="journal article" date="2012" name="Proc. Natl. Acad. Sci. U.S.A.">
        <title>Genome sequence of the button mushroom Agaricus bisporus reveals mechanisms governing adaptation to a humic-rich ecological niche.</title>
        <authorList>
            <person name="Morin E."/>
            <person name="Kohler A."/>
            <person name="Baker A.R."/>
            <person name="Foulongne-Oriol M."/>
            <person name="Lombard V."/>
            <person name="Nagy L.G."/>
            <person name="Ohm R.A."/>
            <person name="Patyshakuliyeva A."/>
            <person name="Brun A."/>
            <person name="Aerts A.L."/>
            <person name="Bailey A.M."/>
            <person name="Billette C."/>
            <person name="Coutinho P.M."/>
            <person name="Deakin G."/>
            <person name="Doddapaneni H."/>
            <person name="Floudas D."/>
            <person name="Grimwood J."/>
            <person name="Hilden K."/>
            <person name="Kuees U."/>
            <person name="LaButti K.M."/>
            <person name="Lapidus A."/>
            <person name="Lindquist E.A."/>
            <person name="Lucas S.M."/>
            <person name="Murat C."/>
            <person name="Riley R.W."/>
            <person name="Salamov A.A."/>
            <person name="Schmutz J."/>
            <person name="Subramanian V."/>
            <person name="Woesten H.A.B."/>
            <person name="Xu J."/>
            <person name="Eastwood D.C."/>
            <person name="Foster G.D."/>
            <person name="Sonnenberg A.S."/>
            <person name="Cullen D."/>
            <person name="de Vries R.P."/>
            <person name="Lundell T."/>
            <person name="Hibbett D.S."/>
            <person name="Henrissat B."/>
            <person name="Burton K.S."/>
            <person name="Kerrigan R.W."/>
            <person name="Challen M.P."/>
            <person name="Grigoriev I.V."/>
            <person name="Martin F."/>
        </authorList>
    </citation>
    <scope>NUCLEOTIDE SEQUENCE [LARGE SCALE GENOMIC DNA]</scope>
    <source>
        <strain evidence="2">JB137-S8 / ATCC MYA-4627 / FGSC 10392</strain>
    </source>
</reference>